<evidence type="ECO:0000256" key="3">
    <source>
        <dbReference type="ARBA" id="ARBA00022842"/>
    </source>
</evidence>
<comment type="caution">
    <text evidence="7">The sequence shown here is derived from an EMBL/GenBank/DDBJ whole genome shotgun (WGS) entry which is preliminary data.</text>
</comment>
<dbReference type="PANTHER" id="PTHR42916">
    <property type="entry name" value="2-SUCCINYL-5-ENOLPYRUVYL-6-HYDROXY-3-CYCLOHEXENE-1-CARBOXYLATE SYNTHASE"/>
    <property type="match status" value="1"/>
</dbReference>
<dbReference type="GO" id="GO:0070204">
    <property type="term" value="F:2-succinyl-5-enolpyruvyl-6-hydroxy-3-cyclohexene-1-carboxylic-acid synthase activity"/>
    <property type="evidence" value="ECO:0007669"/>
    <property type="project" value="InterPro"/>
</dbReference>
<evidence type="ECO:0000313" key="7">
    <source>
        <dbReference type="EMBL" id="RYQ17668.1"/>
    </source>
</evidence>
<dbReference type="AlphaFoldDB" id="A0A4V1Y243"/>
<dbReference type="GO" id="GO:0009234">
    <property type="term" value="P:menaquinone biosynthetic process"/>
    <property type="evidence" value="ECO:0007669"/>
    <property type="project" value="InterPro"/>
</dbReference>
<keyword evidence="5" id="KW-0464">Manganese</keyword>
<keyword evidence="4" id="KW-0786">Thiamine pyrophosphate</keyword>
<dbReference type="GO" id="GO:0030976">
    <property type="term" value="F:thiamine pyrophosphate binding"/>
    <property type="evidence" value="ECO:0007669"/>
    <property type="project" value="InterPro"/>
</dbReference>
<dbReference type="PANTHER" id="PTHR42916:SF1">
    <property type="entry name" value="PROTEIN PHYLLO, CHLOROPLASTIC"/>
    <property type="match status" value="1"/>
</dbReference>
<dbReference type="InterPro" id="IPR004433">
    <property type="entry name" value="MenaQ_synth_MenD"/>
</dbReference>
<protein>
    <submittedName>
        <fullName evidence="7">Thiamine pyrophosphate-binding protein</fullName>
    </submittedName>
</protein>
<dbReference type="Pfam" id="PF02776">
    <property type="entry name" value="TPP_enzyme_N"/>
    <property type="match status" value="1"/>
</dbReference>
<organism evidence="7 8">
    <name type="scientific">Bifidobacterium pseudolongum subsp. globosum</name>
    <dbReference type="NCBI Taxonomy" id="1690"/>
    <lineage>
        <taxon>Bacteria</taxon>
        <taxon>Bacillati</taxon>
        <taxon>Actinomycetota</taxon>
        <taxon>Actinomycetes</taxon>
        <taxon>Bifidobacteriales</taxon>
        <taxon>Bifidobacteriaceae</taxon>
        <taxon>Bifidobacterium</taxon>
    </lineage>
</organism>
<dbReference type="GO" id="GO:0000287">
    <property type="term" value="F:magnesium ion binding"/>
    <property type="evidence" value="ECO:0007669"/>
    <property type="project" value="UniProtKB-ARBA"/>
</dbReference>
<dbReference type="PIRSF" id="PIRSF004983">
    <property type="entry name" value="MenD"/>
    <property type="match status" value="1"/>
</dbReference>
<dbReference type="Gene3D" id="3.40.50.970">
    <property type="match status" value="2"/>
</dbReference>
<keyword evidence="3" id="KW-0460">Magnesium</keyword>
<reference evidence="7 8" key="1">
    <citation type="submission" date="2018-12" db="EMBL/GenBank/DDBJ databases">
        <title>Unveiling genomic diversity among members of the Bifidobacterium pseudolongum species, a widely distributed gut commensal of the animal kingdom.</title>
        <authorList>
            <person name="Lugli G.A."/>
            <person name="Duranti S."/>
            <person name="Albert K."/>
            <person name="Mancabelli L."/>
            <person name="Napoli S."/>
            <person name="Viappiani A."/>
            <person name="Anzalone R."/>
            <person name="Longhi G."/>
            <person name="Milani C."/>
            <person name="Turroni F."/>
            <person name="Alessandri G."/>
            <person name="Sela D.A."/>
            <person name="Van Sinderen D."/>
            <person name="Ventura M."/>
        </authorList>
    </citation>
    <scope>NUCLEOTIDE SEQUENCE [LARGE SCALE GENOMIC DNA]</scope>
    <source>
        <strain evidence="7 8">2071B</strain>
    </source>
</reference>
<dbReference type="RefSeq" id="WP_277985287.1">
    <property type="nucleotide sequence ID" value="NZ_RYUM01000021.1"/>
</dbReference>
<evidence type="ECO:0000259" key="6">
    <source>
        <dbReference type="Pfam" id="PF02776"/>
    </source>
</evidence>
<dbReference type="SUPFAM" id="SSF52518">
    <property type="entry name" value="Thiamin diphosphate-binding fold (THDP-binding)"/>
    <property type="match status" value="2"/>
</dbReference>
<accession>A0A4V1Y243</accession>
<dbReference type="EMBL" id="RYUM01000021">
    <property type="protein sequence ID" value="RYQ17668.1"/>
    <property type="molecule type" value="Genomic_DNA"/>
</dbReference>
<evidence type="ECO:0000313" key="8">
    <source>
        <dbReference type="Proteomes" id="UP000291187"/>
    </source>
</evidence>
<proteinExistence type="predicted"/>
<keyword evidence="1" id="KW-0808">Transferase</keyword>
<dbReference type="Gene3D" id="3.40.50.1220">
    <property type="entry name" value="TPP-binding domain"/>
    <property type="match status" value="1"/>
</dbReference>
<gene>
    <name evidence="7" type="ORF">PG2071B_1511</name>
</gene>
<evidence type="ECO:0000256" key="1">
    <source>
        <dbReference type="ARBA" id="ARBA00022679"/>
    </source>
</evidence>
<sequence>MPAINTYSKKCNTNILVALLKHHNIRRVIASPGSTNISFVRAVQNDPFFKVYSSVDERSAAYMACGMAAQSGEPVVLSCTGATASRNYMSGLTEAFYRKLPILAVTSSQHLGHIGHMYPQMLDRTTEPNDICKYSVQCPLVQSDEDLWACETSINQALIYLQDTNPGPVHINLVTDEFSEDNANAVRPKIQFIDYVKAGDNLPSLKQKRIAIFVGSHLAWPDSLVSSVEEFCKKYNAVVLGDHTSNYPGKYWIDSSLVLQQAHYRTDLAKVDVMIHIGEISGAYISLDAEEVWRVSPDGAVRDPFKKLRYIFDMEEEFFFHAYDSLKSTAGTDESYYNAWKEETVSVHSLIPELPFSNAWCAQHTVDKLPKRSILHLGILNSLRCWNYFPIDSTIRCYCNTGGFGIDGCMSSLIGASLVEPNKLFFGVVGDLACFYDLNSLGNRYVGPNIRIMVINNGIGAEFKNYSHIAAKFGDSANPFIAAAGHYGNQSRTLLKHFTEDLGFTYLSAENKEEFIENIDLFTDKNVANKPIIFEVFTDYHEESDALKAIQSIMVDRKSRVKEIAKKVIGQKGIDFVKKVL</sequence>
<name>A0A4V1Y243_9BIFI</name>
<evidence type="ECO:0000256" key="2">
    <source>
        <dbReference type="ARBA" id="ARBA00022723"/>
    </source>
</evidence>
<evidence type="ECO:0000256" key="5">
    <source>
        <dbReference type="ARBA" id="ARBA00023211"/>
    </source>
</evidence>
<feature type="domain" description="Thiamine pyrophosphate enzyme N-terminal TPP-binding" evidence="6">
    <location>
        <begin position="14"/>
        <end position="124"/>
    </location>
</feature>
<evidence type="ECO:0000256" key="4">
    <source>
        <dbReference type="ARBA" id="ARBA00023052"/>
    </source>
</evidence>
<dbReference type="CDD" id="cd07037">
    <property type="entry name" value="TPP_PYR_MenD"/>
    <property type="match status" value="1"/>
</dbReference>
<dbReference type="InterPro" id="IPR012001">
    <property type="entry name" value="Thiamin_PyroP_enz_TPP-bd_dom"/>
</dbReference>
<keyword evidence="2" id="KW-0479">Metal-binding</keyword>
<dbReference type="Proteomes" id="UP000291187">
    <property type="component" value="Unassembled WGS sequence"/>
</dbReference>
<dbReference type="InterPro" id="IPR029061">
    <property type="entry name" value="THDP-binding"/>
</dbReference>